<dbReference type="GO" id="GO:0016787">
    <property type="term" value="F:hydrolase activity"/>
    <property type="evidence" value="ECO:0007669"/>
    <property type="project" value="UniProtKB-KW"/>
</dbReference>
<feature type="compositionally biased region" description="Low complexity" evidence="3">
    <location>
        <begin position="89"/>
        <end position="110"/>
    </location>
</feature>
<keyword evidence="4" id="KW-1133">Transmembrane helix</keyword>
<gene>
    <name evidence="5" type="ORF">IAA84_04160</name>
</gene>
<dbReference type="AlphaFoldDB" id="A0A9D1FZE9"/>
<protein>
    <submittedName>
        <fullName evidence="5">Class B sortase</fullName>
    </submittedName>
</protein>
<feature type="active site" description="Acyl-thioester intermediate" evidence="2">
    <location>
        <position position="309"/>
    </location>
</feature>
<feature type="region of interest" description="Disordered" evidence="3">
    <location>
        <begin position="67"/>
        <end position="131"/>
    </location>
</feature>
<dbReference type="Gene3D" id="2.40.260.10">
    <property type="entry name" value="Sortase"/>
    <property type="match status" value="1"/>
</dbReference>
<name>A0A9D1FZE9_9FIRM</name>
<accession>A0A9D1FZE9</accession>
<dbReference type="CDD" id="cd05826">
    <property type="entry name" value="Sortase_B"/>
    <property type="match status" value="1"/>
</dbReference>
<reference evidence="5" key="2">
    <citation type="journal article" date="2021" name="PeerJ">
        <title>Extensive microbial diversity within the chicken gut microbiome revealed by metagenomics and culture.</title>
        <authorList>
            <person name="Gilroy R."/>
            <person name="Ravi A."/>
            <person name="Getino M."/>
            <person name="Pursley I."/>
            <person name="Horton D.L."/>
            <person name="Alikhan N.F."/>
            <person name="Baker D."/>
            <person name="Gharbi K."/>
            <person name="Hall N."/>
            <person name="Watson M."/>
            <person name="Adriaenssens E.M."/>
            <person name="Foster-Nyarko E."/>
            <person name="Jarju S."/>
            <person name="Secka A."/>
            <person name="Antonio M."/>
            <person name="Oren A."/>
            <person name="Chaudhuri R.R."/>
            <person name="La Ragione R."/>
            <person name="Hildebrand F."/>
            <person name="Pallen M.J."/>
        </authorList>
    </citation>
    <scope>NUCLEOTIDE SEQUENCE</scope>
    <source>
        <strain evidence="5">13766</strain>
    </source>
</reference>
<organism evidence="5 6">
    <name type="scientific">Candidatus Alectryocaccomicrobium excrementavium</name>
    <dbReference type="NCBI Taxonomy" id="2840668"/>
    <lineage>
        <taxon>Bacteria</taxon>
        <taxon>Bacillati</taxon>
        <taxon>Bacillota</taxon>
        <taxon>Clostridia</taxon>
        <taxon>Candidatus Alectryocaccomicrobium</taxon>
    </lineage>
</organism>
<dbReference type="InterPro" id="IPR009835">
    <property type="entry name" value="SrtB"/>
</dbReference>
<keyword evidence="4" id="KW-0812">Transmembrane</keyword>
<keyword evidence="1" id="KW-0378">Hydrolase</keyword>
<keyword evidence="4" id="KW-0472">Membrane</keyword>
<evidence type="ECO:0000256" key="2">
    <source>
        <dbReference type="PIRSR" id="PIRSR605754-1"/>
    </source>
</evidence>
<reference evidence="5" key="1">
    <citation type="submission" date="2020-10" db="EMBL/GenBank/DDBJ databases">
        <authorList>
            <person name="Gilroy R."/>
        </authorList>
    </citation>
    <scope>NUCLEOTIDE SEQUENCE</scope>
    <source>
        <strain evidence="5">13766</strain>
    </source>
</reference>
<evidence type="ECO:0000256" key="4">
    <source>
        <dbReference type="SAM" id="Phobius"/>
    </source>
</evidence>
<comment type="caution">
    <text evidence="5">The sequence shown here is derived from an EMBL/GenBank/DDBJ whole genome shotgun (WGS) entry which is preliminary data.</text>
</comment>
<dbReference type="EMBL" id="DVJN01000085">
    <property type="protein sequence ID" value="HIS92192.1"/>
    <property type="molecule type" value="Genomic_DNA"/>
</dbReference>
<feature type="transmembrane region" description="Helical" evidence="4">
    <location>
        <begin position="21"/>
        <end position="41"/>
    </location>
</feature>
<feature type="compositionally biased region" description="Polar residues" evidence="3">
    <location>
        <begin position="111"/>
        <end position="122"/>
    </location>
</feature>
<dbReference type="InterPro" id="IPR023365">
    <property type="entry name" value="Sortase_dom-sf"/>
</dbReference>
<feature type="compositionally biased region" description="Polar residues" evidence="3">
    <location>
        <begin position="73"/>
        <end position="83"/>
    </location>
</feature>
<feature type="active site" description="Proton donor/acceptor" evidence="2">
    <location>
        <position position="210"/>
    </location>
</feature>
<evidence type="ECO:0000256" key="1">
    <source>
        <dbReference type="ARBA" id="ARBA00022801"/>
    </source>
</evidence>
<proteinExistence type="predicted"/>
<dbReference type="Proteomes" id="UP000824140">
    <property type="component" value="Unassembled WGS sequence"/>
</dbReference>
<dbReference type="Pfam" id="PF04203">
    <property type="entry name" value="Sortase"/>
    <property type="match status" value="1"/>
</dbReference>
<dbReference type="InterPro" id="IPR005754">
    <property type="entry name" value="Sortase"/>
</dbReference>
<evidence type="ECO:0000313" key="6">
    <source>
        <dbReference type="Proteomes" id="UP000824140"/>
    </source>
</evidence>
<evidence type="ECO:0000313" key="5">
    <source>
        <dbReference type="EMBL" id="HIS92192.1"/>
    </source>
</evidence>
<dbReference type="SUPFAM" id="SSF63817">
    <property type="entry name" value="Sortase"/>
    <property type="match status" value="1"/>
</dbReference>
<evidence type="ECO:0000256" key="3">
    <source>
        <dbReference type="SAM" id="MobiDB-lite"/>
    </source>
</evidence>
<sequence length="347" mass="38442">MKCNRNDIVTKSLSNGSRSRMLRVGSAVLCAAVVGTMIGVAPDVGYKGFAPAYALAEEGGNDLFSDFFGTNGAGNQAEQSAPVEQNGAEQSSQGDGSFSSFFESGSGTTDPGTAQVSPTAPATSREAKYQGEAPALQQKFMTNEYYYANPDFVGYLTAGVSVSEPVPYSRDNEYYLTHNFLMEEDAAGAAFMDARCSLWPRSQQIVIHGHNQKDKTIFGSLDDMRRESNLKEHPIVEFDTIYEDGTYVVYAAFNASMNTDDSSFFNLERYNFDTQEEFDSYIAEVRERSMFDIPIDVNYEDELLTLVTCSYYQDNGRFILFARRLRANETVESVSALVQEAVKVKEH</sequence>